<dbReference type="Proteomes" id="UP001142078">
    <property type="component" value="Unassembled WGS sequence"/>
</dbReference>
<evidence type="ECO:0000256" key="2">
    <source>
        <dbReference type="ARBA" id="ARBA00006490"/>
    </source>
</evidence>
<dbReference type="InterPro" id="IPR015421">
    <property type="entry name" value="PyrdxlP-dep_Trfase_major"/>
</dbReference>
<comment type="similarity">
    <text evidence="2">Belongs to the class-V pyridoxal-phosphate-dependent aminotransferase family. NifS/IscS subfamily.</text>
</comment>
<dbReference type="AlphaFoldDB" id="A0A9X2ML03"/>
<evidence type="ECO:0000313" key="8">
    <source>
        <dbReference type="EMBL" id="MCR2045544.1"/>
    </source>
</evidence>
<dbReference type="InterPro" id="IPR016454">
    <property type="entry name" value="Cysteine_dSase"/>
</dbReference>
<dbReference type="Gene3D" id="3.90.1150.10">
    <property type="entry name" value="Aspartate Aminotransferase, domain 1"/>
    <property type="match status" value="1"/>
</dbReference>
<dbReference type="RefSeq" id="WP_042681076.1">
    <property type="nucleotide sequence ID" value="NZ_CABKTM010000029.1"/>
</dbReference>
<evidence type="ECO:0000313" key="9">
    <source>
        <dbReference type="Proteomes" id="UP001142078"/>
    </source>
</evidence>
<evidence type="ECO:0000256" key="4">
    <source>
        <dbReference type="ARBA" id="ARBA00022898"/>
    </source>
</evidence>
<evidence type="ECO:0000259" key="7">
    <source>
        <dbReference type="Pfam" id="PF00266"/>
    </source>
</evidence>
<organism evidence="8 9">
    <name type="scientific">Anaerosalibacter massiliensis</name>
    <dbReference type="NCBI Taxonomy" id="1347392"/>
    <lineage>
        <taxon>Bacteria</taxon>
        <taxon>Bacillati</taxon>
        <taxon>Bacillota</taxon>
        <taxon>Tissierellia</taxon>
        <taxon>Tissierellales</taxon>
        <taxon>Sporanaerobacteraceae</taxon>
        <taxon>Anaerosalibacter</taxon>
    </lineage>
</organism>
<evidence type="ECO:0000256" key="3">
    <source>
        <dbReference type="ARBA" id="ARBA00022723"/>
    </source>
</evidence>
<keyword evidence="9" id="KW-1185">Reference proteome</keyword>
<dbReference type="PANTHER" id="PTHR11601:SF50">
    <property type="entry name" value="CYSTEINE DESULFURASE ISCS 2-RELATED"/>
    <property type="match status" value="1"/>
</dbReference>
<evidence type="ECO:0000256" key="1">
    <source>
        <dbReference type="ARBA" id="ARBA00001933"/>
    </source>
</evidence>
<dbReference type="PANTHER" id="PTHR11601">
    <property type="entry name" value="CYSTEINE DESULFURYLASE FAMILY MEMBER"/>
    <property type="match status" value="1"/>
</dbReference>
<name>A0A9X2ML03_9FIRM</name>
<dbReference type="SUPFAM" id="SSF53383">
    <property type="entry name" value="PLP-dependent transferases"/>
    <property type="match status" value="1"/>
</dbReference>
<protein>
    <submittedName>
        <fullName evidence="8">Cysteine desulfurase</fullName>
    </submittedName>
</protein>
<sequence length="385" mass="43361">MEVYLDNCATTKPREEVIDEINFMLKKSYGNPSSLHRLGFNAEKKVEESREIISGFLNVNNDEIYFTSGGTESNNIAIQGLVNKNKKRGNHIITTEIEHPSVLNIFKYYESKGFDITYLKVDRFGFIDLNELEKSIKDSTILISIMLVNNEIGTIEPVGEIRKILDKKASNAYIHLDGIQALGKIPLELNKWSIDTFSFSGHKIHGPKGIGGLYIRKGTNISPIIYGGNQEREIRSGTENTLGIVGMGKAVEIVKNNFNKENKYVRELKNYMHEKIMTNIPEIKVNSLLDESFSPYILNISFLGVRGEVLLHYLENKGIYVSTGSACSSHGKGKSHVLKAIGLNNNEIEGAIRFSLSHLNTKNDINYVVEELKKSVEDIRQITMR</sequence>
<dbReference type="Gene3D" id="1.10.260.50">
    <property type="match status" value="1"/>
</dbReference>
<dbReference type="PIRSF" id="PIRSF005572">
    <property type="entry name" value="NifS"/>
    <property type="match status" value="1"/>
</dbReference>
<dbReference type="GO" id="GO:0046872">
    <property type="term" value="F:metal ion binding"/>
    <property type="evidence" value="ECO:0007669"/>
    <property type="project" value="UniProtKB-KW"/>
</dbReference>
<gene>
    <name evidence="8" type="ORF">NSA23_15690</name>
</gene>
<keyword evidence="5" id="KW-0408">Iron</keyword>
<dbReference type="InterPro" id="IPR000192">
    <property type="entry name" value="Aminotrans_V_dom"/>
</dbReference>
<keyword evidence="4" id="KW-0663">Pyridoxal phosphate</keyword>
<proteinExistence type="inferred from homology"/>
<dbReference type="InterPro" id="IPR015424">
    <property type="entry name" value="PyrdxlP-dep_Trfase"/>
</dbReference>
<dbReference type="Pfam" id="PF00266">
    <property type="entry name" value="Aminotran_5"/>
    <property type="match status" value="1"/>
</dbReference>
<evidence type="ECO:0000256" key="5">
    <source>
        <dbReference type="ARBA" id="ARBA00023004"/>
    </source>
</evidence>
<dbReference type="Gene3D" id="3.40.640.10">
    <property type="entry name" value="Type I PLP-dependent aspartate aminotransferase-like (Major domain)"/>
    <property type="match status" value="1"/>
</dbReference>
<dbReference type="OrthoDB" id="9808002at2"/>
<reference evidence="8" key="1">
    <citation type="submission" date="2022-07" db="EMBL/GenBank/DDBJ databases">
        <title>Enhanced cultured diversity of the mouse gut microbiota enables custom-made synthetic communities.</title>
        <authorList>
            <person name="Afrizal A."/>
        </authorList>
    </citation>
    <scope>NUCLEOTIDE SEQUENCE</scope>
    <source>
        <strain evidence="8">DSM 29482</strain>
    </source>
</reference>
<comment type="cofactor">
    <cofactor evidence="1">
        <name>pyridoxal 5'-phosphate</name>
        <dbReference type="ChEBI" id="CHEBI:597326"/>
    </cofactor>
</comment>
<dbReference type="EMBL" id="JANJZL010000020">
    <property type="protein sequence ID" value="MCR2045544.1"/>
    <property type="molecule type" value="Genomic_DNA"/>
</dbReference>
<comment type="caution">
    <text evidence="8">The sequence shown here is derived from an EMBL/GenBank/DDBJ whole genome shotgun (WGS) entry which is preliminary data.</text>
</comment>
<dbReference type="FunFam" id="3.40.640.10:FF:000084">
    <property type="entry name" value="IscS-like cysteine desulfurase"/>
    <property type="match status" value="1"/>
</dbReference>
<keyword evidence="3" id="KW-0479">Metal-binding</keyword>
<dbReference type="GO" id="GO:0031071">
    <property type="term" value="F:cysteine desulfurase activity"/>
    <property type="evidence" value="ECO:0007669"/>
    <property type="project" value="UniProtKB-ARBA"/>
</dbReference>
<feature type="domain" description="Aminotransferase class V" evidence="7">
    <location>
        <begin position="3"/>
        <end position="367"/>
    </location>
</feature>
<dbReference type="InterPro" id="IPR015422">
    <property type="entry name" value="PyrdxlP-dep_Trfase_small"/>
</dbReference>
<accession>A0A9X2ML03</accession>
<dbReference type="GO" id="GO:0051536">
    <property type="term" value="F:iron-sulfur cluster binding"/>
    <property type="evidence" value="ECO:0007669"/>
    <property type="project" value="UniProtKB-KW"/>
</dbReference>
<keyword evidence="6" id="KW-0411">Iron-sulfur</keyword>
<evidence type="ECO:0000256" key="6">
    <source>
        <dbReference type="ARBA" id="ARBA00023014"/>
    </source>
</evidence>